<evidence type="ECO:0000256" key="2">
    <source>
        <dbReference type="SAM" id="SignalP"/>
    </source>
</evidence>
<evidence type="ECO:0000313" key="4">
    <source>
        <dbReference type="Proteomes" id="UP000801492"/>
    </source>
</evidence>
<feature type="chain" id="PRO_5035424912" evidence="2">
    <location>
        <begin position="19"/>
        <end position="185"/>
    </location>
</feature>
<keyword evidence="2" id="KW-0732">Signal</keyword>
<feature type="region of interest" description="Disordered" evidence="1">
    <location>
        <begin position="113"/>
        <end position="132"/>
    </location>
</feature>
<organism evidence="3 4">
    <name type="scientific">Ignelater luminosus</name>
    <name type="common">Cucubano</name>
    <name type="synonym">Pyrophorus luminosus</name>
    <dbReference type="NCBI Taxonomy" id="2038154"/>
    <lineage>
        <taxon>Eukaryota</taxon>
        <taxon>Metazoa</taxon>
        <taxon>Ecdysozoa</taxon>
        <taxon>Arthropoda</taxon>
        <taxon>Hexapoda</taxon>
        <taxon>Insecta</taxon>
        <taxon>Pterygota</taxon>
        <taxon>Neoptera</taxon>
        <taxon>Endopterygota</taxon>
        <taxon>Coleoptera</taxon>
        <taxon>Polyphaga</taxon>
        <taxon>Elateriformia</taxon>
        <taxon>Elateroidea</taxon>
        <taxon>Elateridae</taxon>
        <taxon>Agrypninae</taxon>
        <taxon>Pyrophorini</taxon>
        <taxon>Ignelater</taxon>
    </lineage>
</organism>
<proteinExistence type="predicted"/>
<dbReference type="EMBL" id="VTPC01001020">
    <property type="protein sequence ID" value="KAF2903460.1"/>
    <property type="molecule type" value="Genomic_DNA"/>
</dbReference>
<feature type="signal peptide" evidence="2">
    <location>
        <begin position="1"/>
        <end position="18"/>
    </location>
</feature>
<sequence length="185" mass="18646">MSSLYLFIAFVCFGTTFAISGDYIPKSFYTIDENGHKSDLVYIRRSFLPRARRSASSGGASYGGGFAFDGDAAGGVQEIAGAVQSGLHQLKNLAGELSSRSAAAGGSGGGGSSFSGSFSSSGGGPGAGPVLHSRFAQGERELVTGGAGHVQASASASGPRGGVSYSSSSVDSDGQIHYNTHAQRF</sequence>
<evidence type="ECO:0000256" key="1">
    <source>
        <dbReference type="SAM" id="MobiDB-lite"/>
    </source>
</evidence>
<keyword evidence="4" id="KW-1185">Reference proteome</keyword>
<protein>
    <submittedName>
        <fullName evidence="3">Uncharacterized protein</fullName>
    </submittedName>
</protein>
<comment type="caution">
    <text evidence="3">The sequence shown here is derived from an EMBL/GenBank/DDBJ whole genome shotgun (WGS) entry which is preliminary data.</text>
</comment>
<dbReference type="Proteomes" id="UP000801492">
    <property type="component" value="Unassembled WGS sequence"/>
</dbReference>
<dbReference type="OrthoDB" id="6783084at2759"/>
<name>A0A8K0DN81_IGNLU</name>
<feature type="compositionally biased region" description="Low complexity" evidence="1">
    <location>
        <begin position="162"/>
        <end position="173"/>
    </location>
</feature>
<accession>A0A8K0DN81</accession>
<dbReference type="AlphaFoldDB" id="A0A8K0DN81"/>
<evidence type="ECO:0000313" key="3">
    <source>
        <dbReference type="EMBL" id="KAF2903460.1"/>
    </source>
</evidence>
<feature type="region of interest" description="Disordered" evidence="1">
    <location>
        <begin position="146"/>
        <end position="185"/>
    </location>
</feature>
<reference evidence="3" key="1">
    <citation type="submission" date="2019-08" db="EMBL/GenBank/DDBJ databases">
        <title>The genome of the North American firefly Photinus pyralis.</title>
        <authorList>
            <consortium name="Photinus pyralis genome working group"/>
            <person name="Fallon T.R."/>
            <person name="Sander Lower S.E."/>
            <person name="Weng J.-K."/>
        </authorList>
    </citation>
    <scope>NUCLEOTIDE SEQUENCE</scope>
    <source>
        <strain evidence="3">TRF0915ILg1</strain>
        <tissue evidence="3">Whole body</tissue>
    </source>
</reference>
<gene>
    <name evidence="3" type="ORF">ILUMI_02722</name>
</gene>